<evidence type="ECO:0000256" key="1">
    <source>
        <dbReference type="ARBA" id="ARBA00022857"/>
    </source>
</evidence>
<sequence length="336" mass="37891">MILKERIQAFAQLGERIKSLSDTEIDNLCFRAGNENSWFTAESVQQALNAWSESLTEESLSTWVKDYVLEPSTPKKVGLVMAGNIPLVGFHDLLSVLISGHIAMVKLSSQDKILMQFMISEINVISETLGVNIIHAERMNEADAIIATGSDNSARYFKHYFAKHPHIIRQNRTAVAVIKGDETAEELTNFGKDYFQYFGLGCRNISKIYAPKGYDFVKLIDALMGYEKVLDHHKYRNNYDYNKSIYLVNGEPHLDSGFFLMRESEALVSPISVLYYEYYTSQADLDLTLAQHHNKIQCVVSANGWYEGSIPLGKAQQPELSDYADGVDTLEFLSGI</sequence>
<organism evidence="2 3">
    <name type="scientific">Roseivirga seohaensis subsp. aquiponti</name>
    <dbReference type="NCBI Taxonomy" id="1566026"/>
    <lineage>
        <taxon>Bacteria</taxon>
        <taxon>Pseudomonadati</taxon>
        <taxon>Bacteroidota</taxon>
        <taxon>Cytophagia</taxon>
        <taxon>Cytophagales</taxon>
        <taxon>Roseivirgaceae</taxon>
        <taxon>Roseivirga</taxon>
    </lineage>
</organism>
<dbReference type="InterPro" id="IPR008670">
    <property type="entry name" value="CoA_reduct_LuxC"/>
</dbReference>
<dbReference type="Proteomes" id="UP000036908">
    <property type="component" value="Unassembled WGS sequence"/>
</dbReference>
<evidence type="ECO:0000313" key="2">
    <source>
        <dbReference type="EMBL" id="KOF03241.1"/>
    </source>
</evidence>
<evidence type="ECO:0000313" key="3">
    <source>
        <dbReference type="Proteomes" id="UP000036908"/>
    </source>
</evidence>
<dbReference type="Pfam" id="PF05893">
    <property type="entry name" value="LuxC"/>
    <property type="match status" value="1"/>
</dbReference>
<gene>
    <name evidence="2" type="ORF">OB69_08030</name>
</gene>
<keyword evidence="1" id="KW-0521">NADP</keyword>
<comment type="caution">
    <text evidence="2">The sequence shown here is derived from an EMBL/GenBank/DDBJ whole genome shotgun (WGS) entry which is preliminary data.</text>
</comment>
<dbReference type="PATRIC" id="fig|1566026.4.peg.3440"/>
<dbReference type="AlphaFoldDB" id="A0A0L8ALW2"/>
<dbReference type="EMBL" id="JSVA01000008">
    <property type="protein sequence ID" value="KOF03241.1"/>
    <property type="molecule type" value="Genomic_DNA"/>
</dbReference>
<reference evidence="3" key="1">
    <citation type="submission" date="2014-11" db="EMBL/GenBank/DDBJ databases">
        <title>Genome sequencing of Roseivirga sp. D-25.</title>
        <authorList>
            <person name="Selvaratnam C."/>
            <person name="Thevarajoo S."/>
            <person name="Goh K.M."/>
            <person name="Eee R."/>
            <person name="Chan K.-G."/>
            <person name="Chong C.S."/>
        </authorList>
    </citation>
    <scope>NUCLEOTIDE SEQUENCE [LARGE SCALE GENOMIC DNA]</scope>
    <source>
        <strain evidence="3">D-25</strain>
    </source>
</reference>
<dbReference type="RefSeq" id="WP_053223183.1">
    <property type="nucleotide sequence ID" value="NZ_JSVA01000008.1"/>
</dbReference>
<dbReference type="OrthoDB" id="1522941at2"/>
<name>A0A0L8ALW2_9BACT</name>
<accession>A0A0L8ALW2</accession>
<protein>
    <submittedName>
        <fullName evidence="2">Acyl-CoA reductase</fullName>
    </submittedName>
</protein>
<keyword evidence="3" id="KW-1185">Reference proteome</keyword>
<proteinExistence type="predicted"/>
<dbReference type="GO" id="GO:0008218">
    <property type="term" value="P:bioluminescence"/>
    <property type="evidence" value="ECO:0007669"/>
    <property type="project" value="InterPro"/>
</dbReference>
<dbReference type="GO" id="GO:0003995">
    <property type="term" value="F:acyl-CoA dehydrogenase activity"/>
    <property type="evidence" value="ECO:0007669"/>
    <property type="project" value="InterPro"/>
</dbReference>